<keyword evidence="1" id="KW-1133">Transmembrane helix</keyword>
<evidence type="ECO:0000313" key="2">
    <source>
        <dbReference type="EMBL" id="MBT0957101.1"/>
    </source>
</evidence>
<dbReference type="RefSeq" id="WP_327793277.1">
    <property type="nucleotide sequence ID" value="NZ_JADQAZ010000001.1"/>
</dbReference>
<organism evidence="2 3">
    <name type="scientific">Harenicola maris</name>
    <dbReference type="NCBI Taxonomy" id="2841044"/>
    <lineage>
        <taxon>Bacteria</taxon>
        <taxon>Pseudomonadati</taxon>
        <taxon>Pseudomonadota</taxon>
        <taxon>Alphaproteobacteria</taxon>
        <taxon>Rhodobacterales</taxon>
        <taxon>Paracoccaceae</taxon>
        <taxon>Harenicola</taxon>
    </lineage>
</organism>
<keyword evidence="3" id="KW-1185">Reference proteome</keyword>
<keyword evidence="2" id="KW-0012">Acyltransferase</keyword>
<reference evidence="2 3" key="1">
    <citation type="journal article" date="2021" name="Arch. Microbiol.">
        <title>Harenicola maris gen. nov., sp. nov. isolated from the Sea of Japan shallow sediments.</title>
        <authorList>
            <person name="Romanenko L.A."/>
            <person name="Kurilenko V.V."/>
            <person name="Chernysheva N.Y."/>
            <person name="Tekutyeva L.A."/>
            <person name="Velansky P.V."/>
            <person name="Svetashev V.I."/>
            <person name="Isaeva M.P."/>
        </authorList>
    </citation>
    <scope>NUCLEOTIDE SEQUENCE [LARGE SCALE GENOMIC DNA]</scope>
    <source>
        <strain evidence="2 3">KMM 3653</strain>
    </source>
</reference>
<dbReference type="AlphaFoldDB" id="A0AAP2G7B6"/>
<gene>
    <name evidence="2" type="ORF">IV417_06870</name>
</gene>
<sequence length="54" mass="5747">MIVLIAALAGAFIGAAQARRRKGARLDMLQYGAVYAIAFALLGLIVTIAIERML</sequence>
<feature type="transmembrane region" description="Helical" evidence="1">
    <location>
        <begin position="28"/>
        <end position="50"/>
    </location>
</feature>
<evidence type="ECO:0000256" key="1">
    <source>
        <dbReference type="SAM" id="Phobius"/>
    </source>
</evidence>
<name>A0AAP2G7B6_9RHOB</name>
<evidence type="ECO:0000313" key="3">
    <source>
        <dbReference type="Proteomes" id="UP001315686"/>
    </source>
</evidence>
<keyword evidence="1" id="KW-0472">Membrane</keyword>
<keyword evidence="1" id="KW-0812">Transmembrane</keyword>
<dbReference type="Proteomes" id="UP001315686">
    <property type="component" value="Unassembled WGS sequence"/>
</dbReference>
<dbReference type="EMBL" id="JADQAZ010000001">
    <property type="protein sequence ID" value="MBT0957101.1"/>
    <property type="molecule type" value="Genomic_DNA"/>
</dbReference>
<proteinExistence type="predicted"/>
<accession>A0AAP2G7B6</accession>
<protein>
    <submittedName>
        <fullName evidence="2">Apolipoprotein acyltransferase</fullName>
    </submittedName>
</protein>
<keyword evidence="2" id="KW-0808">Transferase</keyword>
<comment type="caution">
    <text evidence="2">The sequence shown here is derived from an EMBL/GenBank/DDBJ whole genome shotgun (WGS) entry which is preliminary data.</text>
</comment>
<dbReference type="GO" id="GO:0016746">
    <property type="term" value="F:acyltransferase activity"/>
    <property type="evidence" value="ECO:0007669"/>
    <property type="project" value="UniProtKB-KW"/>
</dbReference>